<evidence type="ECO:0000256" key="6">
    <source>
        <dbReference type="ARBA" id="ARBA00023284"/>
    </source>
</evidence>
<dbReference type="STRING" id="1188235.MBVG_3040"/>
<evidence type="ECO:0000313" key="9">
    <source>
        <dbReference type="Proteomes" id="UP000013220"/>
    </source>
</evidence>
<proteinExistence type="predicted"/>
<accession>N9TUD6</accession>
<evidence type="ECO:0000256" key="1">
    <source>
        <dbReference type="ARBA" id="ARBA00004496"/>
    </source>
</evidence>
<keyword evidence="2" id="KW-0813">Transport</keyword>
<dbReference type="AlphaFoldDB" id="N9TUD6"/>
<dbReference type="InterPro" id="IPR036249">
    <property type="entry name" value="Thioredoxin-like_sf"/>
</dbReference>
<dbReference type="eggNOG" id="COG3118">
    <property type="taxonomic scope" value="Bacteria"/>
</dbReference>
<dbReference type="RefSeq" id="WP_004420229.1">
    <property type="nucleotide sequence ID" value="NZ_AORH01000022.1"/>
</dbReference>
<dbReference type="GO" id="GO:0005737">
    <property type="term" value="C:cytoplasm"/>
    <property type="evidence" value="ECO:0007669"/>
    <property type="project" value="UniProtKB-SubCell"/>
</dbReference>
<dbReference type="CDD" id="cd02947">
    <property type="entry name" value="TRX_family"/>
    <property type="match status" value="1"/>
</dbReference>
<evidence type="ECO:0000256" key="2">
    <source>
        <dbReference type="ARBA" id="ARBA00022448"/>
    </source>
</evidence>
<feature type="domain" description="Thioredoxin" evidence="7">
    <location>
        <begin position="1"/>
        <end position="104"/>
    </location>
</feature>
<dbReference type="PANTHER" id="PTHR10438:SF453">
    <property type="entry name" value="THIOREDOXIN H4-RELATED"/>
    <property type="match status" value="1"/>
</dbReference>
<comment type="caution">
    <text evidence="8">The sequence shown here is derived from an EMBL/GenBank/DDBJ whole genome shotgun (WGS) entry which is preliminary data.</text>
</comment>
<protein>
    <submittedName>
        <fullName evidence="8">Thioredoxin</fullName>
    </submittedName>
</protein>
<keyword evidence="3" id="KW-0963">Cytoplasm</keyword>
<keyword evidence="9" id="KW-1185">Reference proteome</keyword>
<dbReference type="Proteomes" id="UP000013220">
    <property type="component" value="Unassembled WGS sequence"/>
</dbReference>
<gene>
    <name evidence="8" type="primary">trxA</name>
    <name evidence="8" type="ORF">MBVG_3040</name>
</gene>
<evidence type="ECO:0000313" key="8">
    <source>
        <dbReference type="EMBL" id="ENY69714.1"/>
    </source>
</evidence>
<dbReference type="Pfam" id="PF00085">
    <property type="entry name" value="Thioredoxin"/>
    <property type="match status" value="1"/>
</dbReference>
<dbReference type="PATRIC" id="fig|1188235.3.peg.321"/>
<keyword evidence="5" id="KW-1015">Disulfide bond</keyword>
<dbReference type="PANTHER" id="PTHR10438">
    <property type="entry name" value="THIOREDOXIN"/>
    <property type="match status" value="1"/>
</dbReference>
<reference evidence="8 9" key="1">
    <citation type="journal article" date="2013" name="Genome Announc.">
        <title>Draft Genome Sequences of Mycoplasma alkalescens, Mycoplasma arginini, and Mycoplasma bovigenitalium, Three Species with Equivocal Pathogenic Status for Cattle.</title>
        <authorList>
            <person name="Manso-Silvan L."/>
            <person name="Tardy F."/>
            <person name="Baranowski E."/>
            <person name="Barre A."/>
            <person name="Blanchard A."/>
            <person name="Breton M."/>
            <person name="Couture C."/>
            <person name="Citti C."/>
            <person name="Dordet-Frisoni E."/>
            <person name="Dupuy V."/>
            <person name="Gaurivaud P."/>
            <person name="Jacob D."/>
            <person name="Lemaitre C."/>
            <person name="Nikolski M."/>
            <person name="Nouvel L.X."/>
            <person name="Poumarat F."/>
            <person name="Thebault P."/>
            <person name="Theil S."/>
            <person name="Thiaucourt F."/>
            <person name="Sirand-Pugnet P."/>
        </authorList>
    </citation>
    <scope>NUCLEOTIDE SEQUENCE [LARGE SCALE GENOMIC DNA]</scope>
    <source>
        <strain evidence="8 9">51080</strain>
    </source>
</reference>
<dbReference type="OrthoDB" id="9790390at2"/>
<dbReference type="SUPFAM" id="SSF52833">
    <property type="entry name" value="Thioredoxin-like"/>
    <property type="match status" value="1"/>
</dbReference>
<dbReference type="EMBL" id="AORH01000022">
    <property type="protein sequence ID" value="ENY69714.1"/>
    <property type="molecule type" value="Genomic_DNA"/>
</dbReference>
<evidence type="ECO:0000259" key="7">
    <source>
        <dbReference type="PROSITE" id="PS51352"/>
    </source>
</evidence>
<comment type="subcellular location">
    <subcellularLocation>
        <location evidence="1">Cytoplasm</location>
    </subcellularLocation>
</comment>
<evidence type="ECO:0000256" key="5">
    <source>
        <dbReference type="ARBA" id="ARBA00023157"/>
    </source>
</evidence>
<sequence>MKDITQAIWYDEIKPNQKGVYLLVFHAVWCPPCRMFKESSEELANKDGVPVFRVDVDQNMKLSGEFGITNLPTWFIMKDGEVLQKMVGYKPYNELKQDVLKHIN</sequence>
<dbReference type="InterPro" id="IPR013766">
    <property type="entry name" value="Thioredoxin_domain"/>
</dbReference>
<organism evidence="8 9">
    <name type="scientific">Mycoplasmopsis bovigenitalium 51080</name>
    <dbReference type="NCBI Taxonomy" id="1188235"/>
    <lineage>
        <taxon>Bacteria</taxon>
        <taxon>Bacillati</taxon>
        <taxon>Mycoplasmatota</taxon>
        <taxon>Mycoplasmoidales</taxon>
        <taxon>Metamycoplasmataceae</taxon>
        <taxon>Mycoplasmopsis</taxon>
    </lineage>
</organism>
<evidence type="ECO:0000256" key="4">
    <source>
        <dbReference type="ARBA" id="ARBA00022982"/>
    </source>
</evidence>
<dbReference type="PROSITE" id="PS51352">
    <property type="entry name" value="THIOREDOXIN_2"/>
    <property type="match status" value="1"/>
</dbReference>
<dbReference type="InterPro" id="IPR050620">
    <property type="entry name" value="Thioredoxin_H-type-like"/>
</dbReference>
<keyword evidence="4" id="KW-0249">Electron transport</keyword>
<evidence type="ECO:0000256" key="3">
    <source>
        <dbReference type="ARBA" id="ARBA00022490"/>
    </source>
</evidence>
<keyword evidence="6" id="KW-0676">Redox-active center</keyword>
<name>N9TUD6_9BACT</name>
<dbReference type="Gene3D" id="3.40.30.10">
    <property type="entry name" value="Glutaredoxin"/>
    <property type="match status" value="1"/>
</dbReference>